<evidence type="ECO:0000259" key="1">
    <source>
        <dbReference type="PROSITE" id="PS50004"/>
    </source>
</evidence>
<dbReference type="CDD" id="cd04047">
    <property type="entry name" value="C2B_Copine"/>
    <property type="match status" value="1"/>
</dbReference>
<gene>
    <name evidence="2" type="ORF">BC936DRAFT_142053</name>
</gene>
<dbReference type="InterPro" id="IPR037768">
    <property type="entry name" value="C2B_Copine"/>
</dbReference>
<dbReference type="GO" id="GO:0005544">
    <property type="term" value="F:calcium-dependent phospholipid binding"/>
    <property type="evidence" value="ECO:0007669"/>
    <property type="project" value="InterPro"/>
</dbReference>
<dbReference type="PANTHER" id="PTHR10857:SF106">
    <property type="entry name" value="C2 DOMAIN-CONTAINING PROTEIN"/>
    <property type="match status" value="1"/>
</dbReference>
<accession>A0A433A156</accession>
<keyword evidence="3" id="KW-1185">Reference proteome</keyword>
<dbReference type="OrthoDB" id="5855668at2759"/>
<dbReference type="GO" id="GO:0005886">
    <property type="term" value="C:plasma membrane"/>
    <property type="evidence" value="ECO:0007669"/>
    <property type="project" value="TreeGrafter"/>
</dbReference>
<dbReference type="SMART" id="SM00239">
    <property type="entry name" value="C2"/>
    <property type="match status" value="2"/>
</dbReference>
<dbReference type="Proteomes" id="UP000268093">
    <property type="component" value="Unassembled WGS sequence"/>
</dbReference>
<dbReference type="Gene3D" id="2.60.40.150">
    <property type="entry name" value="C2 domain"/>
    <property type="match status" value="2"/>
</dbReference>
<dbReference type="GO" id="GO:0071277">
    <property type="term" value="P:cellular response to calcium ion"/>
    <property type="evidence" value="ECO:0007669"/>
    <property type="project" value="TreeGrafter"/>
</dbReference>
<dbReference type="InterPro" id="IPR045052">
    <property type="entry name" value="Copine"/>
</dbReference>
<dbReference type="EMBL" id="RBNI01021409">
    <property type="protein sequence ID" value="RUO96426.1"/>
    <property type="molecule type" value="Genomic_DNA"/>
</dbReference>
<organism evidence="2 3">
    <name type="scientific">Jimgerdemannia flammicorona</name>
    <dbReference type="NCBI Taxonomy" id="994334"/>
    <lineage>
        <taxon>Eukaryota</taxon>
        <taxon>Fungi</taxon>
        <taxon>Fungi incertae sedis</taxon>
        <taxon>Mucoromycota</taxon>
        <taxon>Mucoromycotina</taxon>
        <taxon>Endogonomycetes</taxon>
        <taxon>Endogonales</taxon>
        <taxon>Endogonaceae</taxon>
        <taxon>Jimgerdemannia</taxon>
    </lineage>
</organism>
<feature type="domain" description="C2" evidence="1">
    <location>
        <begin position="183"/>
        <end position="311"/>
    </location>
</feature>
<proteinExistence type="predicted"/>
<dbReference type="Pfam" id="PF07002">
    <property type="entry name" value="Copine"/>
    <property type="match status" value="2"/>
</dbReference>
<dbReference type="InterPro" id="IPR035892">
    <property type="entry name" value="C2_domain_sf"/>
</dbReference>
<dbReference type="InterPro" id="IPR000008">
    <property type="entry name" value="C2_dom"/>
</dbReference>
<dbReference type="Pfam" id="PF00168">
    <property type="entry name" value="C2"/>
    <property type="match status" value="2"/>
</dbReference>
<name>A0A433A156_9FUNG</name>
<dbReference type="AlphaFoldDB" id="A0A433A156"/>
<comment type="caution">
    <text evidence="2">The sequence shown here is derived from an EMBL/GenBank/DDBJ whole genome shotgun (WGS) entry which is preliminary data.</text>
</comment>
<dbReference type="SUPFAM" id="SSF49562">
    <property type="entry name" value="C2 domain (Calcium/lipid-binding domain, CaLB)"/>
    <property type="match status" value="2"/>
</dbReference>
<protein>
    <submittedName>
        <fullName evidence="2">Copine-domain-containing protein</fullName>
    </submittedName>
</protein>
<dbReference type="PANTHER" id="PTHR10857">
    <property type="entry name" value="COPINE"/>
    <property type="match status" value="1"/>
</dbReference>
<evidence type="ECO:0000313" key="2">
    <source>
        <dbReference type="EMBL" id="RUO96426.1"/>
    </source>
</evidence>
<sequence>MNSADHIDIPPVSPEPPQVSLHLSCANLAKRARIGSLNPLVILSTFDPTERQWIARAQTDVVENNENPVFSRPLTVDYSASLNTLLRFDVYDIDIYTMQRAFLADSDPSVKKQRLVGYMIVSLHTIADGIMCGLLTKDPNGVLCKCNSTWEDVVQSTRIRPECAEIMTAIRSCTTCGARLHNTSGILNIVGERTEDIAGVVTLQLEGIKLEKEHDHLFGKGNPDPFYVLSRTTHDGAYVRVYKSEHRRNNVNVAWRRREVDIRDFCNGDLHAPIAIEVYDWNLDGAHHLIGVLNTCLADMIKARRWERLPLEHRDDQIEIHHPPTASAPLLKRRSVNRSKKAKVPGFIKITDCSLDRRPTFLDYLQSGSIDISLSVAIDFSASNDMAKPNSLHSIDETDPSSMNTYEEAIRSVGEILLHYDSIKKVPVYGFGAKVADTINVTGESNFAGVDVSHCFPLNMNWENPELSSINDIITTYRELVRPIPNKMEPAKEGVLDAPEGASPNCAVPVRPNLQFSHPTKFFHVIDEVGRRIRESLEAQAALAWRPLMESDAVPSPQRDYCYHKHSILLIITDGQISDFNETFDKIKSISRDLPLSIVIVGVGNGPFDQMRLLDADDAVKDRLAHGWHDIVQFVEFQKYARLGGRVARQVLLAQEVLAEIPGQFLRYVQSHGIGLPAVPNLADEQSCLENVFAARNGNHDDLPSYHRATSLCWA</sequence>
<reference evidence="2 3" key="1">
    <citation type="journal article" date="2018" name="New Phytol.">
        <title>Phylogenomics of Endogonaceae and evolution of mycorrhizas within Mucoromycota.</title>
        <authorList>
            <person name="Chang Y."/>
            <person name="Desiro A."/>
            <person name="Na H."/>
            <person name="Sandor L."/>
            <person name="Lipzen A."/>
            <person name="Clum A."/>
            <person name="Barry K."/>
            <person name="Grigoriev I.V."/>
            <person name="Martin F.M."/>
            <person name="Stajich J.E."/>
            <person name="Smith M.E."/>
            <person name="Bonito G."/>
            <person name="Spatafora J.W."/>
        </authorList>
    </citation>
    <scope>NUCLEOTIDE SEQUENCE [LARGE SCALE GENOMIC DNA]</scope>
    <source>
        <strain evidence="2 3">GMNB39</strain>
    </source>
</reference>
<dbReference type="InterPro" id="IPR010734">
    <property type="entry name" value="Copine_C"/>
</dbReference>
<dbReference type="PROSITE" id="PS50004">
    <property type="entry name" value="C2"/>
    <property type="match status" value="1"/>
</dbReference>
<evidence type="ECO:0000313" key="3">
    <source>
        <dbReference type="Proteomes" id="UP000268093"/>
    </source>
</evidence>